<feature type="domain" description="Myb-like" evidence="2">
    <location>
        <begin position="26"/>
        <end position="89"/>
    </location>
</feature>
<dbReference type="InterPro" id="IPR044823">
    <property type="entry name" value="ASIL1/2-like"/>
</dbReference>
<dbReference type="PROSITE" id="PS50090">
    <property type="entry name" value="MYB_LIKE"/>
    <property type="match status" value="1"/>
</dbReference>
<feature type="region of interest" description="Disordered" evidence="1">
    <location>
        <begin position="1"/>
        <end position="24"/>
    </location>
</feature>
<dbReference type="InterPro" id="IPR044822">
    <property type="entry name" value="Myb_DNA-bind_4"/>
</dbReference>
<reference evidence="3 4" key="1">
    <citation type="submission" date="2024-03" db="EMBL/GenBank/DDBJ databases">
        <authorList>
            <person name="Martinez-Hernandez J."/>
        </authorList>
    </citation>
    <scope>NUCLEOTIDE SEQUENCE [LARGE SCALE GENOMIC DNA]</scope>
</reference>
<dbReference type="EMBL" id="CAXHTB010000018">
    <property type="protein sequence ID" value="CAL0324415.1"/>
    <property type="molecule type" value="Genomic_DNA"/>
</dbReference>
<accession>A0AAV1XRE0</accession>
<evidence type="ECO:0000259" key="2">
    <source>
        <dbReference type="PROSITE" id="PS50090"/>
    </source>
</evidence>
<dbReference type="PANTHER" id="PTHR31307">
    <property type="entry name" value="TRIHELIX TRANSCRIPTION FACTOR ASIL2"/>
    <property type="match status" value="1"/>
</dbReference>
<evidence type="ECO:0000313" key="3">
    <source>
        <dbReference type="EMBL" id="CAL0324415.1"/>
    </source>
</evidence>
<comment type="caution">
    <text evidence="3">The sequence shown here is derived from an EMBL/GenBank/DDBJ whole genome shotgun (WGS) entry which is preliminary data.</text>
</comment>
<dbReference type="Proteomes" id="UP001497480">
    <property type="component" value="Unassembled WGS sequence"/>
</dbReference>
<organism evidence="3 4">
    <name type="scientific">Lupinus luteus</name>
    <name type="common">European yellow lupine</name>
    <dbReference type="NCBI Taxonomy" id="3873"/>
    <lineage>
        <taxon>Eukaryota</taxon>
        <taxon>Viridiplantae</taxon>
        <taxon>Streptophyta</taxon>
        <taxon>Embryophyta</taxon>
        <taxon>Tracheophyta</taxon>
        <taxon>Spermatophyta</taxon>
        <taxon>Magnoliopsida</taxon>
        <taxon>eudicotyledons</taxon>
        <taxon>Gunneridae</taxon>
        <taxon>Pentapetalae</taxon>
        <taxon>rosids</taxon>
        <taxon>fabids</taxon>
        <taxon>Fabales</taxon>
        <taxon>Fabaceae</taxon>
        <taxon>Papilionoideae</taxon>
        <taxon>50 kb inversion clade</taxon>
        <taxon>genistoids sensu lato</taxon>
        <taxon>core genistoids</taxon>
        <taxon>Genisteae</taxon>
        <taxon>Lupinus</taxon>
    </lineage>
</organism>
<evidence type="ECO:0000256" key="1">
    <source>
        <dbReference type="SAM" id="MobiDB-lite"/>
    </source>
</evidence>
<sequence length="312" mass="36443">MTTPSSPKPIPLNDTVSPTKKPHPIPWTHQETLHLIRAYQEKWYALKRGPLRSSQWEEVAVVVAARCGYDFSHPSKSAIQCRHKMEKLRQRHRAEKLRLVGGGLQQPRGWLYFGLMDELERGPMPISARPLTALSPPCNYIGDGNRSYNEDNDDDDDDDDDKMMNYVKSKSINYIVSERPRTTKRYGGDLGFSREHVVPKGFRRMDYNDENYDDDSDDENNEEEEEEEEEEKREVVNKEGLILGLTEEIKVFGERFIAMENLKMRMMKDTERYRVEMENKRIEMILKSQRRIVDSIGRAFGLSKKMKIGHEI</sequence>
<gene>
    <name evidence="3" type="ORF">LLUT_LOCUS25475</name>
</gene>
<dbReference type="InterPro" id="IPR001005">
    <property type="entry name" value="SANT/Myb"/>
</dbReference>
<name>A0AAV1XRE0_LUPLU</name>
<dbReference type="Pfam" id="PF13837">
    <property type="entry name" value="Myb_DNA-bind_4"/>
    <property type="match status" value="1"/>
</dbReference>
<dbReference type="FunFam" id="1.10.10.60:FF:000152">
    <property type="entry name" value="Trihelix transcription factor ASIL2"/>
    <property type="match status" value="1"/>
</dbReference>
<keyword evidence="4" id="KW-1185">Reference proteome</keyword>
<feature type="region of interest" description="Disordered" evidence="1">
    <location>
        <begin position="137"/>
        <end position="163"/>
    </location>
</feature>
<evidence type="ECO:0000313" key="4">
    <source>
        <dbReference type="Proteomes" id="UP001497480"/>
    </source>
</evidence>
<dbReference type="Gene3D" id="1.10.10.60">
    <property type="entry name" value="Homeodomain-like"/>
    <property type="match status" value="1"/>
</dbReference>
<feature type="region of interest" description="Disordered" evidence="1">
    <location>
        <begin position="203"/>
        <end position="235"/>
    </location>
</feature>
<feature type="compositionally biased region" description="Pro residues" evidence="1">
    <location>
        <begin position="1"/>
        <end position="10"/>
    </location>
</feature>
<feature type="compositionally biased region" description="Acidic residues" evidence="1">
    <location>
        <begin position="208"/>
        <end position="231"/>
    </location>
</feature>
<dbReference type="PANTHER" id="PTHR31307:SF3">
    <property type="entry name" value="HOMEODOMAIN-LIKE SUPERFAMILY PROTEIN"/>
    <property type="match status" value="1"/>
</dbReference>
<dbReference type="AlphaFoldDB" id="A0AAV1XRE0"/>
<proteinExistence type="predicted"/>
<protein>
    <recommendedName>
        <fullName evidence="2">Myb-like domain-containing protein</fullName>
    </recommendedName>
</protein>
<feature type="compositionally biased region" description="Acidic residues" evidence="1">
    <location>
        <begin position="150"/>
        <end position="161"/>
    </location>
</feature>